<sequence length="794" mass="93533">MTRLLNLESYIECCQYSQLFDEPLQPLVPSPEDLPREYKKLLQKYFNHPYIQEEIINANYPQELTINRNNIDYFLVGTELTQAEKQRLFIIRDTVDLMTLSMSNFLEHRDGYLYSSAYHYWNYYSQISHQQINKSLIFVELDNFGILKLIPVDLFCPDNSPYQVPILQTQNAIILDSAYNGQETYQSICISLAVKILKDNFPVLADNIDTVNHLNNYLQKISIFKIIQLYINEKTINFVTEILYNQHIFYKNVTLSIGAIANIVSNTINIQYLRQLASQHPQYQFALVTQYNIFAHIQQLLPEFICLNPLSLQFHQIWEEKIQYNFPLFGIYLDQIEFAIGIPDDQGRVSRQWIQLSNPEDAISYEGDRKVLIGNIPSLDQNFFRIKNKIANLPIKVNGEDYCKYRIPQDYKIEIKDYEGTEDVRIGIEFHLQPGSFPELKVTDIDGKYNNINTFLADRIQTSYSYIPLAKITSTRQQESLNQIDRLQKYQDFIEFKMALLNLSKELDTLSRVRFERASFINLNDLLSKASRIINKNSAGLYALQLINTVSNQSVVSELKEDIKNTKLHRIVDLIIELINLSNYTQLNTIQKNCLNTAVIFIGKFYYFSENILKENLFDIKIFNNINKIQYLTSGNEYLQLLAKVAINLRQQNEYFNWFHSFYKLEKNKYLWGYSRILLWYYKFDFSVNSLNYQEHFSLIMEYLLSKPHTGFDYTYKQNAFLSLLYLLSFREHDKIFCQDGSIENLTAKRVIEHFKQDRIILKQVSTEKPLNQYFYEMIQGTATEDDLNNIVQA</sequence>
<dbReference type="EMBL" id="JACJQH010000019">
    <property type="protein sequence ID" value="MBD2196528.1"/>
    <property type="molecule type" value="Genomic_DNA"/>
</dbReference>
<comment type="caution">
    <text evidence="1">The sequence shown here is derived from an EMBL/GenBank/DDBJ whole genome shotgun (WGS) entry which is preliminary data.</text>
</comment>
<dbReference type="Proteomes" id="UP000658514">
    <property type="component" value="Unassembled WGS sequence"/>
</dbReference>
<proteinExistence type="predicted"/>
<reference evidence="1 2" key="1">
    <citation type="journal article" date="2020" name="ISME J.">
        <title>Comparative genomics reveals insights into cyanobacterial evolution and habitat adaptation.</title>
        <authorList>
            <person name="Chen M.Y."/>
            <person name="Teng W.K."/>
            <person name="Zhao L."/>
            <person name="Hu C.X."/>
            <person name="Zhou Y.K."/>
            <person name="Han B.P."/>
            <person name="Song L.R."/>
            <person name="Shu W.S."/>
        </authorList>
    </citation>
    <scope>NUCLEOTIDE SEQUENCE [LARGE SCALE GENOMIC DNA]</scope>
    <source>
        <strain evidence="1 2">FACHB-288</strain>
    </source>
</reference>
<accession>A0ABR8A9G7</accession>
<keyword evidence="2" id="KW-1185">Reference proteome</keyword>
<organism evidence="1 2">
    <name type="scientific">Calothrix parietina FACHB-288</name>
    <dbReference type="NCBI Taxonomy" id="2692896"/>
    <lineage>
        <taxon>Bacteria</taxon>
        <taxon>Bacillati</taxon>
        <taxon>Cyanobacteriota</taxon>
        <taxon>Cyanophyceae</taxon>
        <taxon>Nostocales</taxon>
        <taxon>Calotrichaceae</taxon>
        <taxon>Calothrix</taxon>
    </lineage>
</organism>
<evidence type="ECO:0000313" key="2">
    <source>
        <dbReference type="Proteomes" id="UP000658514"/>
    </source>
</evidence>
<name>A0ABR8A9G7_9CYAN</name>
<dbReference type="RefSeq" id="WP_190547190.1">
    <property type="nucleotide sequence ID" value="NZ_CAWPNO010000050.1"/>
</dbReference>
<evidence type="ECO:0000313" key="1">
    <source>
        <dbReference type="EMBL" id="MBD2196528.1"/>
    </source>
</evidence>
<gene>
    <name evidence="1" type="ORF">H6G24_13630</name>
</gene>
<protein>
    <submittedName>
        <fullName evidence="1">Uncharacterized protein</fullName>
    </submittedName>
</protein>